<dbReference type="PIR" id="D75523">
    <property type="entry name" value="D75523"/>
</dbReference>
<dbReference type="SUPFAM" id="SSF88723">
    <property type="entry name" value="PIN domain-like"/>
    <property type="match status" value="1"/>
</dbReference>
<dbReference type="EnsemblBacteria" id="AAF10000">
    <property type="protein sequence ID" value="AAF10000"/>
    <property type="gene ID" value="DR_0419"/>
</dbReference>
<evidence type="ECO:0000256" key="5">
    <source>
        <dbReference type="ARBA" id="ARBA00022801"/>
    </source>
</evidence>
<dbReference type="RefSeq" id="WP_010887064.1">
    <property type="nucleotide sequence ID" value="NC_001263.1"/>
</dbReference>
<dbReference type="eggNOG" id="COG1487">
    <property type="taxonomic scope" value="Bacteria"/>
</dbReference>
<proteinExistence type="inferred from homology"/>
<name>Q9RX96_DEIRA</name>
<evidence type="ECO:0000256" key="6">
    <source>
        <dbReference type="ARBA" id="ARBA00022842"/>
    </source>
</evidence>
<dbReference type="GO" id="GO:0046872">
    <property type="term" value="F:metal ion binding"/>
    <property type="evidence" value="ECO:0007669"/>
    <property type="project" value="UniProtKB-KW"/>
</dbReference>
<dbReference type="Proteomes" id="UP000002524">
    <property type="component" value="Chromosome 1"/>
</dbReference>
<dbReference type="OrthoDB" id="68010at2"/>
<evidence type="ECO:0000256" key="1">
    <source>
        <dbReference type="ARBA" id="ARBA00001946"/>
    </source>
</evidence>
<dbReference type="HOGENOM" id="CLU_137728_0_0_0"/>
<dbReference type="InterPro" id="IPR002716">
    <property type="entry name" value="PIN_dom"/>
</dbReference>
<comment type="cofactor">
    <cofactor evidence="1">
        <name>Mg(2+)</name>
        <dbReference type="ChEBI" id="CHEBI:18420"/>
    </cofactor>
</comment>
<reference evidence="9 10" key="1">
    <citation type="journal article" date="1999" name="Science">
        <title>Genome sequence of the radioresistant bacterium Deinococcus radiodurans R1.</title>
        <authorList>
            <person name="White O."/>
            <person name="Eisen J.A."/>
            <person name="Heidelberg J.F."/>
            <person name="Hickey E.K."/>
            <person name="Peterson J.D."/>
            <person name="Dodson R.J."/>
            <person name="Haft D.H."/>
            <person name="Gwinn M.L."/>
            <person name="Nelson W.C."/>
            <person name="Richardson D.L."/>
            <person name="Moffat K.S."/>
            <person name="Qin H."/>
            <person name="Jiang L."/>
            <person name="Pamphile W."/>
            <person name="Crosby M."/>
            <person name="Shen M."/>
            <person name="Vamathevan J.J."/>
            <person name="Lam P."/>
            <person name="McDonald L."/>
            <person name="Utterback T."/>
            <person name="Zalewski C."/>
            <person name="Makarova K.S."/>
            <person name="Aravind L."/>
            <person name="Daly M.J."/>
            <person name="Minton K.W."/>
            <person name="Fleischmann R.D."/>
            <person name="Ketchum K.A."/>
            <person name="Nelson K.E."/>
            <person name="Salzberg S."/>
            <person name="Smith H.O."/>
            <person name="Venter J.C."/>
            <person name="Fraser C.M."/>
        </authorList>
    </citation>
    <scope>NUCLEOTIDE SEQUENCE [LARGE SCALE GENOMIC DNA]</scope>
    <source>
        <strain evidence="10">ATCC 13939 / DSM 20539 / JCM 16871 / LMG 4051 / NBRC 15346 / NCIMB 9279 / R1 / VKM B-1422</strain>
    </source>
</reference>
<evidence type="ECO:0000256" key="4">
    <source>
        <dbReference type="ARBA" id="ARBA00022723"/>
    </source>
</evidence>
<dbReference type="PANTHER" id="PTHR33653:SF1">
    <property type="entry name" value="RIBONUCLEASE VAPC2"/>
    <property type="match status" value="1"/>
</dbReference>
<dbReference type="KEGG" id="dra:DR_0419"/>
<keyword evidence="4" id="KW-0479">Metal-binding</keyword>
<dbReference type="InParanoid" id="Q9RX96"/>
<dbReference type="GO" id="GO:0016787">
    <property type="term" value="F:hydrolase activity"/>
    <property type="evidence" value="ECO:0007669"/>
    <property type="project" value="UniProtKB-KW"/>
</dbReference>
<feature type="domain" description="PIN" evidence="8">
    <location>
        <begin position="6"/>
        <end position="129"/>
    </location>
</feature>
<keyword evidence="6" id="KW-0460">Magnesium</keyword>
<dbReference type="InterPro" id="IPR029060">
    <property type="entry name" value="PIN-like_dom_sf"/>
</dbReference>
<keyword evidence="10" id="KW-1185">Reference proteome</keyword>
<gene>
    <name evidence="9" type="ordered locus">DR_0419</name>
</gene>
<dbReference type="STRING" id="243230.DR_0419"/>
<dbReference type="GO" id="GO:0004518">
    <property type="term" value="F:nuclease activity"/>
    <property type="evidence" value="ECO:0007669"/>
    <property type="project" value="UniProtKB-KW"/>
</dbReference>
<evidence type="ECO:0000259" key="8">
    <source>
        <dbReference type="Pfam" id="PF01850"/>
    </source>
</evidence>
<organism evidence="9 10">
    <name type="scientific">Deinococcus radiodurans (strain ATCC 13939 / DSM 20539 / JCM 16871 / CCUG 27074 / LMG 4051 / NBRC 15346 / NCIMB 9279 / VKM B-1422 / R1)</name>
    <dbReference type="NCBI Taxonomy" id="243230"/>
    <lineage>
        <taxon>Bacteria</taxon>
        <taxon>Thermotogati</taxon>
        <taxon>Deinococcota</taxon>
        <taxon>Deinococci</taxon>
        <taxon>Deinococcales</taxon>
        <taxon>Deinococcaceae</taxon>
        <taxon>Deinococcus</taxon>
    </lineage>
</organism>
<dbReference type="GeneID" id="69516650"/>
<evidence type="ECO:0000256" key="7">
    <source>
        <dbReference type="ARBA" id="ARBA00038093"/>
    </source>
</evidence>
<dbReference type="PANTHER" id="PTHR33653">
    <property type="entry name" value="RIBONUCLEASE VAPC2"/>
    <property type="match status" value="1"/>
</dbReference>
<dbReference type="EMBL" id="AE000513">
    <property type="protein sequence ID" value="AAF10000.1"/>
    <property type="molecule type" value="Genomic_DNA"/>
</dbReference>
<evidence type="ECO:0000313" key="9">
    <source>
        <dbReference type="EMBL" id="AAF10000.1"/>
    </source>
</evidence>
<comment type="similarity">
    <text evidence="7">Belongs to the PINc/VapC protein family.</text>
</comment>
<dbReference type="AlphaFoldDB" id="Q9RX96"/>
<keyword evidence="5" id="KW-0378">Hydrolase</keyword>
<dbReference type="InterPro" id="IPR050556">
    <property type="entry name" value="Type_II_TA_system_RNase"/>
</dbReference>
<dbReference type="PaxDb" id="243230-DR_0419"/>
<dbReference type="Pfam" id="PF01850">
    <property type="entry name" value="PIN"/>
    <property type="match status" value="1"/>
</dbReference>
<accession>Q9RX96</accession>
<sequence>MTESTVLDANILSALLRSEANPLSIARQLSALAREGSLVVYAELLAGPEVTPDFLKGFLQEVDVQILPPSGLAVWESAGLAYGSYAQRRQRSGGGSPRQILSDFVIGAHALYHGAALFTADPQHYRLSFPALTVLTP</sequence>
<evidence type="ECO:0000256" key="2">
    <source>
        <dbReference type="ARBA" id="ARBA00022649"/>
    </source>
</evidence>
<evidence type="ECO:0000313" key="10">
    <source>
        <dbReference type="Proteomes" id="UP000002524"/>
    </source>
</evidence>
<keyword evidence="2" id="KW-1277">Toxin-antitoxin system</keyword>
<protein>
    <recommendedName>
        <fullName evidence="8">PIN domain-containing protein</fullName>
    </recommendedName>
</protein>
<keyword evidence="3" id="KW-0540">Nuclease</keyword>
<dbReference type="Gene3D" id="3.40.50.1010">
    <property type="entry name" value="5'-nuclease"/>
    <property type="match status" value="1"/>
</dbReference>
<dbReference type="SMR" id="Q9RX96"/>
<evidence type="ECO:0000256" key="3">
    <source>
        <dbReference type="ARBA" id="ARBA00022722"/>
    </source>
</evidence>